<gene>
    <name evidence="1" type="ORF">ACFQBM_07065</name>
</gene>
<keyword evidence="2" id="KW-1185">Reference proteome</keyword>
<comment type="caution">
    <text evidence="1">The sequence shown here is derived from an EMBL/GenBank/DDBJ whole genome shotgun (WGS) entry which is preliminary data.</text>
</comment>
<protein>
    <submittedName>
        <fullName evidence="1">Uncharacterized protein</fullName>
    </submittedName>
</protein>
<dbReference type="Proteomes" id="UP001596425">
    <property type="component" value="Unassembled WGS sequence"/>
</dbReference>
<organism evidence="1 2">
    <name type="scientific">Microbulbifer taiwanensis</name>
    <dbReference type="NCBI Taxonomy" id="986746"/>
    <lineage>
        <taxon>Bacteria</taxon>
        <taxon>Pseudomonadati</taxon>
        <taxon>Pseudomonadota</taxon>
        <taxon>Gammaproteobacteria</taxon>
        <taxon>Cellvibrionales</taxon>
        <taxon>Microbulbiferaceae</taxon>
        <taxon>Microbulbifer</taxon>
    </lineage>
</organism>
<accession>A0ABW1YLV9</accession>
<proteinExistence type="predicted"/>
<dbReference type="RefSeq" id="WP_193189493.1">
    <property type="nucleotide sequence ID" value="NZ_JACZFR010000007.1"/>
</dbReference>
<name>A0ABW1YLV9_9GAMM</name>
<evidence type="ECO:0000313" key="1">
    <source>
        <dbReference type="EMBL" id="MFC6633030.1"/>
    </source>
</evidence>
<evidence type="ECO:0000313" key="2">
    <source>
        <dbReference type="Proteomes" id="UP001596425"/>
    </source>
</evidence>
<sequence length="89" mass="10253">MDVNKLELLLDSGWIPPIEERVKKAMEYLADTNSSEAEVAIEQLIEKFKSKLELQTRRISGSGCQQDFIGAYNNAYLSALKLKEFYKRH</sequence>
<dbReference type="EMBL" id="JBHSVR010000001">
    <property type="protein sequence ID" value="MFC6633030.1"/>
    <property type="molecule type" value="Genomic_DNA"/>
</dbReference>
<reference evidence="2" key="1">
    <citation type="journal article" date="2019" name="Int. J. Syst. Evol. Microbiol.">
        <title>The Global Catalogue of Microorganisms (GCM) 10K type strain sequencing project: providing services to taxonomists for standard genome sequencing and annotation.</title>
        <authorList>
            <consortium name="The Broad Institute Genomics Platform"/>
            <consortium name="The Broad Institute Genome Sequencing Center for Infectious Disease"/>
            <person name="Wu L."/>
            <person name="Ma J."/>
        </authorList>
    </citation>
    <scope>NUCLEOTIDE SEQUENCE [LARGE SCALE GENOMIC DNA]</scope>
    <source>
        <strain evidence="2">CGMCC 1.13718</strain>
    </source>
</reference>